<organism evidence="6 7">
    <name type="scientific">Candidatus Mcinerneyibacterium aminivorans</name>
    <dbReference type="NCBI Taxonomy" id="2703815"/>
    <lineage>
        <taxon>Bacteria</taxon>
        <taxon>Candidatus Macinerneyibacteriota</taxon>
        <taxon>Candidatus Mcinerneyibacteria</taxon>
        <taxon>Candidatus Mcinerneyibacteriales</taxon>
        <taxon>Candidatus Mcinerneyibacteriaceae</taxon>
        <taxon>Candidatus Mcinerneyibacterium</taxon>
    </lineage>
</organism>
<dbReference type="Proteomes" id="UP000324143">
    <property type="component" value="Unassembled WGS sequence"/>
</dbReference>
<accession>A0A5D0MAI7</accession>
<keyword evidence="3 5" id="KW-1133">Transmembrane helix</keyword>
<dbReference type="InterPro" id="IPR003339">
    <property type="entry name" value="ABC/ECF_trnsptr_transmembrane"/>
</dbReference>
<dbReference type="GO" id="GO:0005886">
    <property type="term" value="C:plasma membrane"/>
    <property type="evidence" value="ECO:0007669"/>
    <property type="project" value="TreeGrafter"/>
</dbReference>
<evidence type="ECO:0000313" key="7">
    <source>
        <dbReference type="Proteomes" id="UP000324143"/>
    </source>
</evidence>
<evidence type="ECO:0000256" key="5">
    <source>
        <dbReference type="SAM" id="Phobius"/>
    </source>
</evidence>
<evidence type="ECO:0000256" key="4">
    <source>
        <dbReference type="ARBA" id="ARBA00023136"/>
    </source>
</evidence>
<feature type="transmembrane region" description="Helical" evidence="5">
    <location>
        <begin position="67"/>
        <end position="89"/>
    </location>
</feature>
<comment type="subcellular location">
    <subcellularLocation>
        <location evidence="1">Membrane</location>
        <topology evidence="1">Multi-pass membrane protein</topology>
    </subcellularLocation>
</comment>
<evidence type="ECO:0000256" key="3">
    <source>
        <dbReference type="ARBA" id="ARBA00022989"/>
    </source>
</evidence>
<dbReference type="Pfam" id="PF02361">
    <property type="entry name" value="CbiQ"/>
    <property type="match status" value="1"/>
</dbReference>
<evidence type="ECO:0000313" key="6">
    <source>
        <dbReference type="EMBL" id="TYB30687.1"/>
    </source>
</evidence>
<evidence type="ECO:0000256" key="1">
    <source>
        <dbReference type="ARBA" id="ARBA00004141"/>
    </source>
</evidence>
<name>A0A5D0MAI7_9BACT</name>
<dbReference type="EMBL" id="VSIX01000089">
    <property type="protein sequence ID" value="TYB30687.1"/>
    <property type="molecule type" value="Genomic_DNA"/>
</dbReference>
<dbReference type="CDD" id="cd16914">
    <property type="entry name" value="EcfT"/>
    <property type="match status" value="1"/>
</dbReference>
<protein>
    <submittedName>
        <fullName evidence="6">Energy-coupling factor transporter transmembrane protein EcfT</fullName>
    </submittedName>
</protein>
<keyword evidence="4 5" id="KW-0472">Membrane</keyword>
<reference evidence="6" key="1">
    <citation type="submission" date="2019-08" db="EMBL/GenBank/DDBJ databases">
        <title>Genomic characterization of a novel candidate phylum (ARYD3) from a high temperature, high salinity tertiary oil reservoir in north central Oklahoma, USA.</title>
        <authorList>
            <person name="Youssef N.H."/>
            <person name="Yadav A."/>
            <person name="Elshahed M.S."/>
        </authorList>
    </citation>
    <scope>NUCLEOTIDE SEQUENCE [LARGE SCALE GENOMIC DNA]</scope>
    <source>
        <strain evidence="6">ARYD3</strain>
    </source>
</reference>
<dbReference type="AlphaFoldDB" id="A0A5D0MAI7"/>
<dbReference type="PANTHER" id="PTHR33514">
    <property type="entry name" value="PROTEIN ABCI12, CHLOROPLASTIC"/>
    <property type="match status" value="1"/>
</dbReference>
<dbReference type="PANTHER" id="PTHR33514:SF13">
    <property type="entry name" value="PROTEIN ABCI12, CHLOROPLASTIC"/>
    <property type="match status" value="1"/>
</dbReference>
<proteinExistence type="predicted"/>
<sequence length="264" mass="31008">MKFIGSLTIGQYVPIDSTIHSLDPRTKLLGLILFMTLLFVYPFLEIYFFYLIFLHIILYLSNISYRVIWNGLKPIMLLILLTAFFNLFFTQGEEVLWIITREGIKNSILFSLRIYLLIFSSLLLTFTTSPLRLTDSIEFFMKPLKKLKVPVEEISLMLVIALRFIPTIINEIDRLIKAQKSRGVNFEKGNIIQRIKKLIPVFIPLFISFFKRADELAEAMESRAYQGGAKRTKRVKLKFKRRDYVSFILVILLFIITHIIYIYV</sequence>
<feature type="transmembrane region" description="Helical" evidence="5">
    <location>
        <begin position="244"/>
        <end position="263"/>
    </location>
</feature>
<feature type="transmembrane region" description="Helical" evidence="5">
    <location>
        <begin position="28"/>
        <end position="61"/>
    </location>
</feature>
<keyword evidence="7" id="KW-1185">Reference proteome</keyword>
<keyword evidence="2 5" id="KW-0812">Transmembrane</keyword>
<feature type="transmembrane region" description="Helical" evidence="5">
    <location>
        <begin position="110"/>
        <end position="134"/>
    </location>
</feature>
<comment type="caution">
    <text evidence="6">The sequence shown here is derived from an EMBL/GenBank/DDBJ whole genome shotgun (WGS) entry which is preliminary data.</text>
</comment>
<evidence type="ECO:0000256" key="2">
    <source>
        <dbReference type="ARBA" id="ARBA00022692"/>
    </source>
</evidence>
<gene>
    <name evidence="6" type="ORF">FXF47_07875</name>
</gene>